<evidence type="ECO:0000313" key="5">
    <source>
        <dbReference type="WBParaSite" id="PDA_v2.g6875.t1"/>
    </source>
</evidence>
<dbReference type="Pfam" id="PF11427">
    <property type="entry name" value="HTH_Tnp_Tc3_1"/>
    <property type="match status" value="1"/>
</dbReference>
<evidence type="ECO:0000256" key="1">
    <source>
        <dbReference type="ARBA" id="ARBA00004123"/>
    </source>
</evidence>
<dbReference type="Proteomes" id="UP000887578">
    <property type="component" value="Unplaced"/>
</dbReference>
<reference evidence="5" key="1">
    <citation type="submission" date="2022-11" db="UniProtKB">
        <authorList>
            <consortium name="WormBaseParasite"/>
        </authorList>
    </citation>
    <scope>IDENTIFICATION</scope>
</reference>
<feature type="compositionally biased region" description="Basic and acidic residues" evidence="2">
    <location>
        <begin position="1"/>
        <end position="12"/>
    </location>
</feature>
<dbReference type="SUPFAM" id="SSF46689">
    <property type="entry name" value="Homeodomain-like"/>
    <property type="match status" value="1"/>
</dbReference>
<sequence length="67" mass="7641">MPKAKSLSDYEKGQINAFHQQGLSDRKIGRRIKRSHQLVAAFLKNPNGYGTKKRSGRQPKLFARDKS</sequence>
<evidence type="ECO:0000259" key="3">
    <source>
        <dbReference type="Pfam" id="PF11427"/>
    </source>
</evidence>
<dbReference type="GO" id="GO:0003677">
    <property type="term" value="F:DNA binding"/>
    <property type="evidence" value="ECO:0007669"/>
    <property type="project" value="InterPro"/>
</dbReference>
<evidence type="ECO:0000256" key="2">
    <source>
        <dbReference type="SAM" id="MobiDB-lite"/>
    </source>
</evidence>
<dbReference type="WBParaSite" id="PDA_v2.g6875.t1">
    <property type="protein sequence ID" value="PDA_v2.g6875.t1"/>
    <property type="gene ID" value="PDA_v2.g6875"/>
</dbReference>
<dbReference type="AlphaFoldDB" id="A0A914QSI0"/>
<comment type="subcellular location">
    <subcellularLocation>
        <location evidence="1">Nucleus</location>
    </subcellularLocation>
</comment>
<feature type="domain" description="Tc3 transposase DNA binding" evidence="3">
    <location>
        <begin position="6"/>
        <end position="51"/>
    </location>
</feature>
<organism evidence="4 5">
    <name type="scientific">Panagrolaimus davidi</name>
    <dbReference type="NCBI Taxonomy" id="227884"/>
    <lineage>
        <taxon>Eukaryota</taxon>
        <taxon>Metazoa</taxon>
        <taxon>Ecdysozoa</taxon>
        <taxon>Nematoda</taxon>
        <taxon>Chromadorea</taxon>
        <taxon>Rhabditida</taxon>
        <taxon>Tylenchina</taxon>
        <taxon>Panagrolaimomorpha</taxon>
        <taxon>Panagrolaimoidea</taxon>
        <taxon>Panagrolaimidae</taxon>
        <taxon>Panagrolaimus</taxon>
    </lineage>
</organism>
<name>A0A914QSI0_9BILA</name>
<feature type="region of interest" description="Disordered" evidence="2">
    <location>
        <begin position="1"/>
        <end position="27"/>
    </location>
</feature>
<proteinExistence type="predicted"/>
<feature type="region of interest" description="Disordered" evidence="2">
    <location>
        <begin position="43"/>
        <end position="67"/>
    </location>
</feature>
<dbReference type="Gene3D" id="1.10.10.60">
    <property type="entry name" value="Homeodomain-like"/>
    <property type="match status" value="1"/>
</dbReference>
<protein>
    <submittedName>
        <fullName evidence="5">Tc3 transposase DNA binding domain-containing protein</fullName>
    </submittedName>
</protein>
<dbReference type="GO" id="GO:0005634">
    <property type="term" value="C:nucleus"/>
    <property type="evidence" value="ECO:0007669"/>
    <property type="project" value="UniProtKB-SubCell"/>
</dbReference>
<accession>A0A914QSI0</accession>
<evidence type="ECO:0000313" key="4">
    <source>
        <dbReference type="Proteomes" id="UP000887578"/>
    </source>
</evidence>
<keyword evidence="4" id="KW-1185">Reference proteome</keyword>
<dbReference type="InterPro" id="IPR025898">
    <property type="entry name" value="Tc3_transposase_DNA-bd_dom"/>
</dbReference>
<dbReference type="InterPro" id="IPR009057">
    <property type="entry name" value="Homeodomain-like_sf"/>
</dbReference>